<feature type="active site" description="Proton donor" evidence="5">
    <location>
        <position position="133"/>
    </location>
</feature>
<dbReference type="GO" id="GO:0004553">
    <property type="term" value="F:hydrolase activity, hydrolyzing O-glycosyl compounds"/>
    <property type="evidence" value="ECO:0007669"/>
    <property type="project" value="InterPro"/>
</dbReference>
<dbReference type="Proteomes" id="UP000216446">
    <property type="component" value="Unassembled WGS sequence"/>
</dbReference>
<dbReference type="Gene3D" id="2.60.120.200">
    <property type="match status" value="1"/>
</dbReference>
<evidence type="ECO:0000256" key="6">
    <source>
        <dbReference type="SAM" id="SignalP"/>
    </source>
</evidence>
<evidence type="ECO:0000256" key="2">
    <source>
        <dbReference type="ARBA" id="ARBA00022729"/>
    </source>
</evidence>
<feature type="active site" description="Nucleophile" evidence="5">
    <location>
        <position position="129"/>
    </location>
</feature>
<evidence type="ECO:0000256" key="4">
    <source>
        <dbReference type="ARBA" id="ARBA00023295"/>
    </source>
</evidence>
<gene>
    <name evidence="8" type="ORF">BSZ36_11595</name>
</gene>
<dbReference type="SUPFAM" id="SSF49785">
    <property type="entry name" value="Galactose-binding domain-like"/>
    <property type="match status" value="1"/>
</dbReference>
<dbReference type="InterPro" id="IPR050546">
    <property type="entry name" value="Glycosyl_Hydrlase_16"/>
</dbReference>
<dbReference type="PANTHER" id="PTHR10963:SF55">
    <property type="entry name" value="GLYCOSIDE HYDROLASE FAMILY 16 PROTEIN"/>
    <property type="match status" value="1"/>
</dbReference>
<dbReference type="PROSITE" id="PS01034">
    <property type="entry name" value="GH16_1"/>
    <property type="match status" value="1"/>
</dbReference>
<dbReference type="SUPFAM" id="SSF49899">
    <property type="entry name" value="Concanavalin A-like lectins/glucanases"/>
    <property type="match status" value="1"/>
</dbReference>
<dbReference type="InterPro" id="IPR013320">
    <property type="entry name" value="ConA-like_dom_sf"/>
</dbReference>
<keyword evidence="9" id="KW-1185">Reference proteome</keyword>
<dbReference type="AlphaFoldDB" id="A0A259U0V6"/>
<dbReference type="InParanoid" id="A0A259U0V6"/>
<accession>A0A259U0V6</accession>
<dbReference type="NCBIfam" id="TIGR04183">
    <property type="entry name" value="Por_Secre_tail"/>
    <property type="match status" value="1"/>
</dbReference>
<dbReference type="Gene3D" id="2.60.120.430">
    <property type="entry name" value="Galactose-binding lectin"/>
    <property type="match status" value="1"/>
</dbReference>
<evidence type="ECO:0000256" key="3">
    <source>
        <dbReference type="ARBA" id="ARBA00022801"/>
    </source>
</evidence>
<dbReference type="Pfam" id="PF00722">
    <property type="entry name" value="Glyco_hydro_16"/>
    <property type="match status" value="1"/>
</dbReference>
<keyword evidence="2 6" id="KW-0732">Signal</keyword>
<feature type="signal peptide" evidence="6">
    <location>
        <begin position="1"/>
        <end position="18"/>
    </location>
</feature>
<dbReference type="InterPro" id="IPR008263">
    <property type="entry name" value="GH16_AS"/>
</dbReference>
<comment type="similarity">
    <text evidence="1">Belongs to the glycosyl hydrolase 16 family.</text>
</comment>
<evidence type="ECO:0000313" key="9">
    <source>
        <dbReference type="Proteomes" id="UP000216446"/>
    </source>
</evidence>
<dbReference type="InterPro" id="IPR008979">
    <property type="entry name" value="Galactose-bd-like_sf"/>
</dbReference>
<feature type="domain" description="GH16" evidence="7">
    <location>
        <begin position="14"/>
        <end position="250"/>
    </location>
</feature>
<dbReference type="OrthoDB" id="610585at2"/>
<dbReference type="Pfam" id="PF18962">
    <property type="entry name" value="Por_Secre_tail"/>
    <property type="match status" value="1"/>
</dbReference>
<proteinExistence type="inferred from homology"/>
<dbReference type="PROSITE" id="PS51762">
    <property type="entry name" value="GH16_2"/>
    <property type="match status" value="1"/>
</dbReference>
<dbReference type="GO" id="GO:0005975">
    <property type="term" value="P:carbohydrate metabolic process"/>
    <property type="evidence" value="ECO:0007669"/>
    <property type="project" value="InterPro"/>
</dbReference>
<dbReference type="RefSeq" id="WP_094549070.1">
    <property type="nucleotide sequence ID" value="NZ_MQWB01000001.1"/>
</dbReference>
<dbReference type="InterPro" id="IPR000757">
    <property type="entry name" value="Beta-glucanase-like"/>
</dbReference>
<sequence length="527" mass="56788">MRLPLLALLLTLAAGASSQDTPEGWVLLWEENFDARDAAFDARWDIGTHTFDGNEAQFVEDNVVVEDGLLTLRLTPEAAGSRLYSGAELRTDNQTGFFTYGRFEARMKAARGSGVISSLFTFRYDPWQEIDIEFKGRDTRAMQANIFYNRPGDNAPYEVPPFPRDSPLAYDAADEFHVYAFEWEPGIIRWFVDGEQVLESQDPAQVPYLPQQIMMNIWNTNLSWAGPLDPGALPTEAQYDWVRVYRRENAGLVFDTFDDGDVSNVFTFSETEGGIGVGPYADANGVPDRALNVGIDPAGTGGYAGVVLAGAPGTVDASGASALTFKLRPGVQASNLPLTLEINLHEDTNGNGTYEGALEDEYQATYQVTGGSGFTDVSIPLSAFTDDNSVFQGTNDGFDYSRLLEVVVAIVGPTGPGYSLSFDEITFAPGSATAGEAQPLAPEAEVRVYPNPTSGAATVAFRLAQASEVTVDVVDLLGRRVATVARGARVAGAVRLDMPTGSLAPGVYLVRVQTETGVSATRFSVVR</sequence>
<dbReference type="EMBL" id="MQWB01000001">
    <property type="protein sequence ID" value="OZC03566.1"/>
    <property type="molecule type" value="Genomic_DNA"/>
</dbReference>
<dbReference type="PRINTS" id="PR00737">
    <property type="entry name" value="GLHYDRLASE16"/>
</dbReference>
<dbReference type="PANTHER" id="PTHR10963">
    <property type="entry name" value="GLYCOSYL HYDROLASE-RELATED"/>
    <property type="match status" value="1"/>
</dbReference>
<name>A0A259U0V6_9BACT</name>
<keyword evidence="4" id="KW-0326">Glycosidase</keyword>
<comment type="caution">
    <text evidence="8">The sequence shown here is derived from an EMBL/GenBank/DDBJ whole genome shotgun (WGS) entry which is preliminary data.</text>
</comment>
<evidence type="ECO:0000256" key="1">
    <source>
        <dbReference type="ARBA" id="ARBA00006865"/>
    </source>
</evidence>
<keyword evidence="3" id="KW-0378">Hydrolase</keyword>
<reference evidence="8 9" key="1">
    <citation type="submission" date="2016-11" db="EMBL/GenBank/DDBJ databases">
        <title>Study of marine rhodopsin-containing bacteria.</title>
        <authorList>
            <person name="Yoshizawa S."/>
            <person name="Kumagai Y."/>
            <person name="Kogure K."/>
        </authorList>
    </citation>
    <scope>NUCLEOTIDE SEQUENCE [LARGE SCALE GENOMIC DNA]</scope>
    <source>
        <strain evidence="8 9">SG-29</strain>
    </source>
</reference>
<dbReference type="InterPro" id="IPR026444">
    <property type="entry name" value="Secre_tail"/>
</dbReference>
<evidence type="ECO:0000313" key="8">
    <source>
        <dbReference type="EMBL" id="OZC03566.1"/>
    </source>
</evidence>
<protein>
    <recommendedName>
        <fullName evidence="7">GH16 domain-containing protein</fullName>
    </recommendedName>
</protein>
<evidence type="ECO:0000256" key="5">
    <source>
        <dbReference type="PIRSR" id="PIRSR608264-1"/>
    </source>
</evidence>
<evidence type="ECO:0000259" key="7">
    <source>
        <dbReference type="PROSITE" id="PS51762"/>
    </source>
</evidence>
<dbReference type="InterPro" id="IPR008264">
    <property type="entry name" value="Beta_glucanase"/>
</dbReference>
<feature type="chain" id="PRO_5012243693" description="GH16 domain-containing protein" evidence="6">
    <location>
        <begin position="19"/>
        <end position="527"/>
    </location>
</feature>
<organism evidence="8 9">
    <name type="scientific">Rubricoccus marinus</name>
    <dbReference type="NCBI Taxonomy" id="716817"/>
    <lineage>
        <taxon>Bacteria</taxon>
        <taxon>Pseudomonadati</taxon>
        <taxon>Rhodothermota</taxon>
        <taxon>Rhodothermia</taxon>
        <taxon>Rhodothermales</taxon>
        <taxon>Rubricoccaceae</taxon>
        <taxon>Rubricoccus</taxon>
    </lineage>
</organism>